<gene>
    <name evidence="4" type="ORF">COMA1_10654</name>
</gene>
<dbReference type="Pfam" id="PF00072">
    <property type="entry name" value="Response_reg"/>
    <property type="match status" value="1"/>
</dbReference>
<name>A0A0S4L5L3_9BACT</name>
<dbReference type="AlphaFoldDB" id="A0A0S4L5L3"/>
<evidence type="ECO:0000256" key="1">
    <source>
        <dbReference type="ARBA" id="ARBA00022553"/>
    </source>
</evidence>
<organism evidence="4 5">
    <name type="scientific">Candidatus Nitrospira nitrosa</name>
    <dbReference type="NCBI Taxonomy" id="1742972"/>
    <lineage>
        <taxon>Bacteria</taxon>
        <taxon>Pseudomonadati</taxon>
        <taxon>Nitrospirota</taxon>
        <taxon>Nitrospiria</taxon>
        <taxon>Nitrospirales</taxon>
        <taxon>Nitrospiraceae</taxon>
        <taxon>Nitrospira</taxon>
    </lineage>
</organism>
<protein>
    <submittedName>
        <fullName evidence="4">Transcriptional regulator</fullName>
    </submittedName>
</protein>
<evidence type="ECO:0000313" key="4">
    <source>
        <dbReference type="EMBL" id="CUS32495.1"/>
    </source>
</evidence>
<dbReference type="PANTHER" id="PTHR44591">
    <property type="entry name" value="STRESS RESPONSE REGULATOR PROTEIN 1"/>
    <property type="match status" value="1"/>
</dbReference>
<evidence type="ECO:0000259" key="3">
    <source>
        <dbReference type="PROSITE" id="PS50110"/>
    </source>
</evidence>
<dbReference type="Gene3D" id="3.40.50.2300">
    <property type="match status" value="1"/>
</dbReference>
<keyword evidence="5" id="KW-1185">Reference proteome</keyword>
<reference evidence="4 5" key="1">
    <citation type="submission" date="2015-10" db="EMBL/GenBank/DDBJ databases">
        <authorList>
            <person name="Gilbert D.G."/>
        </authorList>
    </citation>
    <scope>NUCLEOTIDE SEQUENCE [LARGE SCALE GENOMIC DNA]</scope>
    <source>
        <strain evidence="4">COMA1</strain>
    </source>
</reference>
<feature type="domain" description="Response regulatory" evidence="3">
    <location>
        <begin position="11"/>
        <end position="128"/>
    </location>
</feature>
<keyword evidence="1 2" id="KW-0597">Phosphoprotein</keyword>
<evidence type="ECO:0000256" key="2">
    <source>
        <dbReference type="PROSITE-ProRule" id="PRU00169"/>
    </source>
</evidence>
<dbReference type="InterPro" id="IPR011006">
    <property type="entry name" value="CheY-like_superfamily"/>
</dbReference>
<dbReference type="SUPFAM" id="SSF52172">
    <property type="entry name" value="CheY-like"/>
    <property type="match status" value="1"/>
</dbReference>
<dbReference type="InterPro" id="IPR001789">
    <property type="entry name" value="Sig_transdc_resp-reg_receiver"/>
</dbReference>
<dbReference type="RefSeq" id="WP_090743619.1">
    <property type="nucleotide sequence ID" value="NZ_CZQA01000001.1"/>
</dbReference>
<dbReference type="EMBL" id="CZQA01000001">
    <property type="protein sequence ID" value="CUS32495.1"/>
    <property type="molecule type" value="Genomic_DNA"/>
</dbReference>
<dbReference type="GO" id="GO:0000160">
    <property type="term" value="P:phosphorelay signal transduction system"/>
    <property type="evidence" value="ECO:0007669"/>
    <property type="project" value="InterPro"/>
</dbReference>
<accession>A0A0S4L5L3</accession>
<feature type="modified residue" description="4-aspartylphosphate" evidence="2">
    <location>
        <position position="61"/>
    </location>
</feature>
<dbReference type="SMART" id="SM00448">
    <property type="entry name" value="REC"/>
    <property type="match status" value="1"/>
</dbReference>
<sequence>MRKVTAESGPTVLMVEDHDDTACLVRFMLERQGYTVRHAPDGSNAKRLTETSPAPDLVLLDISLPNLSGLEILRTIRSTPGWRQIPVLMLTANTLPESITEANNLGATEYLRKPFSPERLLQIIESFLPFPQTTPPSPIDGQP</sequence>
<dbReference type="OrthoDB" id="9801101at2"/>
<dbReference type="PANTHER" id="PTHR44591:SF23">
    <property type="entry name" value="CHEY SUBFAMILY"/>
    <property type="match status" value="1"/>
</dbReference>
<dbReference type="PROSITE" id="PS50110">
    <property type="entry name" value="RESPONSE_REGULATORY"/>
    <property type="match status" value="1"/>
</dbReference>
<dbReference type="InterPro" id="IPR050595">
    <property type="entry name" value="Bact_response_regulator"/>
</dbReference>
<evidence type="ECO:0000313" key="5">
    <source>
        <dbReference type="Proteomes" id="UP000199032"/>
    </source>
</evidence>
<dbReference type="Proteomes" id="UP000199032">
    <property type="component" value="Unassembled WGS sequence"/>
</dbReference>
<dbReference type="STRING" id="1742972.COMA1_10654"/>
<proteinExistence type="predicted"/>